<dbReference type="InterPro" id="IPR036514">
    <property type="entry name" value="SGNH_hydro_sf"/>
</dbReference>
<dbReference type="InterPro" id="IPR013830">
    <property type="entry name" value="SGNH_hydro"/>
</dbReference>
<protein>
    <recommendedName>
        <fullName evidence="2">SGNH hydrolase-type esterase domain-containing protein</fullName>
    </recommendedName>
</protein>
<dbReference type="PANTHER" id="PTHR30383">
    <property type="entry name" value="THIOESTERASE 1/PROTEASE 1/LYSOPHOSPHOLIPASE L1"/>
    <property type="match status" value="1"/>
</dbReference>
<evidence type="ECO:0000259" key="2">
    <source>
        <dbReference type="Pfam" id="PF13472"/>
    </source>
</evidence>
<evidence type="ECO:0000313" key="4">
    <source>
        <dbReference type="Proteomes" id="UP001062263"/>
    </source>
</evidence>
<gene>
    <name evidence="3" type="ORF">Abiwalacus_00260</name>
</gene>
<dbReference type="Gene3D" id="3.40.50.1820">
    <property type="entry name" value="alpha/beta hydrolase"/>
    <property type="match status" value="1"/>
</dbReference>
<sequence>MKEDSWQARKRQIGMKSSLFICFLMCVAVWSKADPAPARQDAAAVAAPARESSWQDMKRLDFTVAGRPALVIVPDKPLPGNPWIWRTEFFNAFPAADIALAKKGFHIGYINMENMYGSPDAMKLMDAYYDYMTREYRLDPKPVLEGLSRGALFAFNWASRNPEKVAGLYVDAPVCDFKSWPGGKGTGKGSPEDWKRLCQAYRLTPEQALAYKKNPVDTLLPLAKAKIPILAVVGDDDDTVPVSENTAVVEKKYRKLGGPIRVIHKPGISHHPHGLLNPAAIVNFAFRAAGAVPPVRVVCIGDSITFGAGSNREERWSARLQNALGEKYEVFNLGISGTTLQSKGDSPYTAKDNYTIARQIEGDIILIALGTNDSKPANWKNAAAFSRDYETMIKELRTGNPKAEIYCLLPVPAYPGNYGIRDSIIRGEVIPAIRKVAGKAKCRVIDLYTPMKGEGSKVPDKVHPNGAGHAIMAQHIYKAITGRKMPE</sequence>
<keyword evidence="1" id="KW-0732">Signal</keyword>
<dbReference type="EMBL" id="AP025943">
    <property type="protein sequence ID" value="BDL42452.1"/>
    <property type="molecule type" value="Genomic_DNA"/>
</dbReference>
<dbReference type="PANTHER" id="PTHR30383:SF5">
    <property type="entry name" value="SGNH HYDROLASE-TYPE ESTERASE DOMAIN-CONTAINING PROTEIN"/>
    <property type="match status" value="1"/>
</dbReference>
<organism evidence="3 4">
    <name type="scientific">Akkermansia biwaensis</name>
    <dbReference type="NCBI Taxonomy" id="2946555"/>
    <lineage>
        <taxon>Bacteria</taxon>
        <taxon>Pseudomonadati</taxon>
        <taxon>Verrucomicrobiota</taxon>
        <taxon>Verrucomicrobiia</taxon>
        <taxon>Verrucomicrobiales</taxon>
        <taxon>Akkermansiaceae</taxon>
        <taxon>Akkermansia</taxon>
    </lineage>
</organism>
<dbReference type="Pfam" id="PF13472">
    <property type="entry name" value="Lipase_GDSL_2"/>
    <property type="match status" value="1"/>
</dbReference>
<feature type="signal peptide" evidence="1">
    <location>
        <begin position="1"/>
        <end position="33"/>
    </location>
</feature>
<dbReference type="InterPro" id="IPR029058">
    <property type="entry name" value="AB_hydrolase_fold"/>
</dbReference>
<evidence type="ECO:0000256" key="1">
    <source>
        <dbReference type="SAM" id="SignalP"/>
    </source>
</evidence>
<dbReference type="Gene3D" id="3.40.50.1110">
    <property type="entry name" value="SGNH hydrolase"/>
    <property type="match status" value="1"/>
</dbReference>
<feature type="domain" description="SGNH hydrolase-type esterase" evidence="2">
    <location>
        <begin position="299"/>
        <end position="471"/>
    </location>
</feature>
<reference evidence="3" key="1">
    <citation type="submission" date="2022-06" db="EMBL/GenBank/DDBJ databases">
        <title>Akkermansia biwalacus sp. nov., an anaerobic mucin-degrading bacterium isolated from human intestine.</title>
        <authorList>
            <person name="Kobayashi Y."/>
            <person name="Inoue S."/>
            <person name="Kawahara T."/>
            <person name="Kohda N."/>
        </authorList>
    </citation>
    <scope>NUCLEOTIDE SEQUENCE</scope>
    <source>
        <strain evidence="3">WON2089</strain>
    </source>
</reference>
<dbReference type="Proteomes" id="UP001062263">
    <property type="component" value="Chromosome"/>
</dbReference>
<dbReference type="SUPFAM" id="SSF52266">
    <property type="entry name" value="SGNH hydrolase"/>
    <property type="match status" value="1"/>
</dbReference>
<proteinExistence type="predicted"/>
<dbReference type="InterPro" id="IPR051532">
    <property type="entry name" value="Ester_Hydrolysis_Enzymes"/>
</dbReference>
<dbReference type="SUPFAM" id="SSF53474">
    <property type="entry name" value="alpha/beta-Hydrolases"/>
    <property type="match status" value="1"/>
</dbReference>
<keyword evidence="4" id="KW-1185">Reference proteome</keyword>
<accession>A0ABM7ZCP0</accession>
<feature type="chain" id="PRO_5046808151" description="SGNH hydrolase-type esterase domain-containing protein" evidence="1">
    <location>
        <begin position="34"/>
        <end position="487"/>
    </location>
</feature>
<evidence type="ECO:0000313" key="3">
    <source>
        <dbReference type="EMBL" id="BDL42452.1"/>
    </source>
</evidence>
<name>A0ABM7ZCP0_9BACT</name>